<dbReference type="OrthoDB" id="2013461at2759"/>
<dbReference type="Proteomes" id="UP000886520">
    <property type="component" value="Chromosome 13"/>
</dbReference>
<sequence length="250" mass="27516">MAAAASLSIKSTNSFILCSGNNAKEHSNGSAFTVEKHNPPHLVQSQNPRCSAMSPPVENSCPSSAPPSPSEILRARGNCLDKQVAEGGFCLTIQREKLEHALRLYNEALASSVTVDEKASCYKNLGWLYCKVELNQQLLQAGDHCDRNLHVNFSVCKFQLFNAVKSLAQARQHGAESKPKPWLEQSKMVINSIIEWASEQMSLFSISQSPLLQYVSEAFENADVPPTSRLLAFKSYADALFKEAHKEAFG</sequence>
<name>A0A9D4ZDL1_ADICA</name>
<gene>
    <name evidence="1" type="ORF">GOP47_0013645</name>
</gene>
<reference evidence="1" key="1">
    <citation type="submission" date="2021-01" db="EMBL/GenBank/DDBJ databases">
        <title>Adiantum capillus-veneris genome.</title>
        <authorList>
            <person name="Fang Y."/>
            <person name="Liao Q."/>
        </authorList>
    </citation>
    <scope>NUCLEOTIDE SEQUENCE</scope>
    <source>
        <strain evidence="1">H3</strain>
        <tissue evidence="1">Leaf</tissue>
    </source>
</reference>
<organism evidence="1 2">
    <name type="scientific">Adiantum capillus-veneris</name>
    <name type="common">Maidenhair fern</name>
    <dbReference type="NCBI Taxonomy" id="13818"/>
    <lineage>
        <taxon>Eukaryota</taxon>
        <taxon>Viridiplantae</taxon>
        <taxon>Streptophyta</taxon>
        <taxon>Embryophyta</taxon>
        <taxon>Tracheophyta</taxon>
        <taxon>Polypodiopsida</taxon>
        <taxon>Polypodiidae</taxon>
        <taxon>Polypodiales</taxon>
        <taxon>Pteridineae</taxon>
        <taxon>Pteridaceae</taxon>
        <taxon>Vittarioideae</taxon>
        <taxon>Adiantum</taxon>
    </lineage>
</organism>
<proteinExistence type="predicted"/>
<evidence type="ECO:0000313" key="1">
    <source>
        <dbReference type="EMBL" id="KAI5071394.1"/>
    </source>
</evidence>
<dbReference type="AlphaFoldDB" id="A0A9D4ZDL1"/>
<protein>
    <submittedName>
        <fullName evidence="1">Uncharacterized protein</fullName>
    </submittedName>
</protein>
<dbReference type="EMBL" id="JABFUD020000013">
    <property type="protein sequence ID" value="KAI5071394.1"/>
    <property type="molecule type" value="Genomic_DNA"/>
</dbReference>
<comment type="caution">
    <text evidence="1">The sequence shown here is derived from an EMBL/GenBank/DDBJ whole genome shotgun (WGS) entry which is preliminary data.</text>
</comment>
<keyword evidence="2" id="KW-1185">Reference proteome</keyword>
<evidence type="ECO:0000313" key="2">
    <source>
        <dbReference type="Proteomes" id="UP000886520"/>
    </source>
</evidence>
<accession>A0A9D4ZDL1</accession>